<organism evidence="1 2">
    <name type="scientific">Naganishia vaughanmartiniae</name>
    <dbReference type="NCBI Taxonomy" id="1424756"/>
    <lineage>
        <taxon>Eukaryota</taxon>
        <taxon>Fungi</taxon>
        <taxon>Dikarya</taxon>
        <taxon>Basidiomycota</taxon>
        <taxon>Agaricomycotina</taxon>
        <taxon>Tremellomycetes</taxon>
        <taxon>Filobasidiales</taxon>
        <taxon>Filobasidiaceae</taxon>
        <taxon>Naganishia</taxon>
    </lineage>
</organism>
<comment type="caution">
    <text evidence="1">The sequence shown here is derived from an EMBL/GenBank/DDBJ whole genome shotgun (WGS) entry which is preliminary data.</text>
</comment>
<accession>A0ACC2X806</accession>
<proteinExistence type="predicted"/>
<sequence length="132" mass="14383">MLRASRSLASGCARPMLIKRIAYALSRRSNAMAKLNLLRLTKIICESDDCRDGAMGLSDLAQVVEHLSKQDGAVLVRELAREILPLLARLPTHDSSGSVNDKGNGRGIVTRQPSSGHGTANLVERAYPHMHR</sequence>
<keyword evidence="2" id="KW-1185">Reference proteome</keyword>
<gene>
    <name evidence="1" type="ORF">QFC22_003089</name>
</gene>
<protein>
    <submittedName>
        <fullName evidence="1">Uncharacterized protein</fullName>
    </submittedName>
</protein>
<reference evidence="1" key="1">
    <citation type="submission" date="2023-04" db="EMBL/GenBank/DDBJ databases">
        <title>Draft Genome sequencing of Naganishia species isolated from polar environments using Oxford Nanopore Technology.</title>
        <authorList>
            <person name="Leo P."/>
            <person name="Venkateswaran K."/>
        </authorList>
    </citation>
    <scope>NUCLEOTIDE SEQUENCE</scope>
    <source>
        <strain evidence="1">MNA-CCFEE 5425</strain>
    </source>
</reference>
<dbReference type="EMBL" id="JASBWU010000007">
    <property type="protein sequence ID" value="KAJ9120189.1"/>
    <property type="molecule type" value="Genomic_DNA"/>
</dbReference>
<evidence type="ECO:0000313" key="2">
    <source>
        <dbReference type="Proteomes" id="UP001243375"/>
    </source>
</evidence>
<dbReference type="Proteomes" id="UP001243375">
    <property type="component" value="Unassembled WGS sequence"/>
</dbReference>
<name>A0ACC2X806_9TREE</name>
<evidence type="ECO:0000313" key="1">
    <source>
        <dbReference type="EMBL" id="KAJ9120189.1"/>
    </source>
</evidence>